<dbReference type="OrthoDB" id="512003at2"/>
<keyword evidence="1" id="KW-1133">Transmembrane helix</keyword>
<evidence type="ECO:0000256" key="1">
    <source>
        <dbReference type="SAM" id="Phobius"/>
    </source>
</evidence>
<dbReference type="Proteomes" id="UP000192761">
    <property type="component" value="Unassembled WGS sequence"/>
</dbReference>
<dbReference type="EMBL" id="FWXD01000010">
    <property type="protein sequence ID" value="SMC25049.1"/>
    <property type="molecule type" value="Genomic_DNA"/>
</dbReference>
<feature type="transmembrane region" description="Helical" evidence="1">
    <location>
        <begin position="70"/>
        <end position="93"/>
    </location>
</feature>
<organism evidence="2 3">
    <name type="scientific">Andreprevotia lacus DSM 23236</name>
    <dbReference type="NCBI Taxonomy" id="1121001"/>
    <lineage>
        <taxon>Bacteria</taxon>
        <taxon>Pseudomonadati</taxon>
        <taxon>Pseudomonadota</taxon>
        <taxon>Betaproteobacteria</taxon>
        <taxon>Neisseriales</taxon>
        <taxon>Chitinibacteraceae</taxon>
        <taxon>Andreprevotia</taxon>
    </lineage>
</organism>
<gene>
    <name evidence="2" type="ORF">SAMN02745857_02045</name>
</gene>
<keyword evidence="1" id="KW-0472">Membrane</keyword>
<keyword evidence="1" id="KW-0812">Transmembrane</keyword>
<protein>
    <recommendedName>
        <fullName evidence="4">DUF2269 family protein</fullName>
    </recommendedName>
</protein>
<evidence type="ECO:0000313" key="2">
    <source>
        <dbReference type="EMBL" id="SMC25049.1"/>
    </source>
</evidence>
<dbReference type="Pfam" id="PF26512">
    <property type="entry name" value="SOI"/>
    <property type="match status" value="1"/>
</dbReference>
<proteinExistence type="predicted"/>
<dbReference type="RefSeq" id="WP_084090698.1">
    <property type="nucleotide sequence ID" value="NZ_FWXD01000010.1"/>
</dbReference>
<keyword evidence="3" id="KW-1185">Reference proteome</keyword>
<feature type="transmembrane region" description="Helical" evidence="1">
    <location>
        <begin position="45"/>
        <end position="63"/>
    </location>
</feature>
<reference evidence="2 3" key="1">
    <citation type="submission" date="2017-04" db="EMBL/GenBank/DDBJ databases">
        <authorList>
            <person name="Afonso C.L."/>
            <person name="Miller P.J."/>
            <person name="Scott M.A."/>
            <person name="Spackman E."/>
            <person name="Goraichik I."/>
            <person name="Dimitrov K.M."/>
            <person name="Suarez D.L."/>
            <person name="Swayne D.E."/>
        </authorList>
    </citation>
    <scope>NUCLEOTIDE SEQUENCE [LARGE SCALE GENOMIC DNA]</scope>
    <source>
        <strain evidence="2 3">DSM 23236</strain>
    </source>
</reference>
<name>A0A1W1XM40_9NEIS</name>
<dbReference type="AlphaFoldDB" id="A0A1W1XM40"/>
<sequence length="136" mass="13996">MTPATHQLALHGAVVLLIGLLCGAPYARAIKRGAPAAIQHAWRVAHASLPIGATLMFAVAALLPQLQVTAWLQWAIVLSLIVSGYAFCAALPLGAATGHRGLGNGRPLLARLVYAGNLLGAVTSLLASVLLIIVLL</sequence>
<feature type="transmembrane region" description="Helical" evidence="1">
    <location>
        <begin position="113"/>
        <end position="135"/>
    </location>
</feature>
<evidence type="ECO:0008006" key="4">
    <source>
        <dbReference type="Google" id="ProtNLM"/>
    </source>
</evidence>
<accession>A0A1W1XM40</accession>
<evidence type="ECO:0000313" key="3">
    <source>
        <dbReference type="Proteomes" id="UP000192761"/>
    </source>
</evidence>
<dbReference type="STRING" id="1121001.SAMN02745857_02045"/>
<dbReference type="InterPro" id="IPR058965">
    <property type="entry name" value="SOI/HabA-like"/>
</dbReference>